<comment type="caution">
    <text evidence="2">The sequence shown here is derived from an EMBL/GenBank/DDBJ whole genome shotgun (WGS) entry which is preliminary data.</text>
</comment>
<dbReference type="RefSeq" id="WP_345674193.1">
    <property type="nucleotide sequence ID" value="NZ_BAABHS010000003.1"/>
</dbReference>
<dbReference type="PROSITE" id="PS51725">
    <property type="entry name" value="ABM"/>
    <property type="match status" value="1"/>
</dbReference>
<gene>
    <name evidence="2" type="ORF">GCM10023205_11800</name>
</gene>
<evidence type="ECO:0000313" key="3">
    <source>
        <dbReference type="Proteomes" id="UP001500466"/>
    </source>
</evidence>
<dbReference type="Pfam" id="PF03992">
    <property type="entry name" value="ABM"/>
    <property type="match status" value="1"/>
</dbReference>
<dbReference type="Proteomes" id="UP001500466">
    <property type="component" value="Unassembled WGS sequence"/>
</dbReference>
<dbReference type="InterPro" id="IPR011008">
    <property type="entry name" value="Dimeric_a/b-barrel"/>
</dbReference>
<organism evidence="2 3">
    <name type="scientific">Yinghuangia aomiensis</name>
    <dbReference type="NCBI Taxonomy" id="676205"/>
    <lineage>
        <taxon>Bacteria</taxon>
        <taxon>Bacillati</taxon>
        <taxon>Actinomycetota</taxon>
        <taxon>Actinomycetes</taxon>
        <taxon>Kitasatosporales</taxon>
        <taxon>Streptomycetaceae</taxon>
        <taxon>Yinghuangia</taxon>
    </lineage>
</organism>
<dbReference type="Gene3D" id="3.30.70.100">
    <property type="match status" value="1"/>
</dbReference>
<dbReference type="InterPro" id="IPR007138">
    <property type="entry name" value="ABM_dom"/>
</dbReference>
<dbReference type="EMBL" id="BAABHS010000003">
    <property type="protein sequence ID" value="GAA4952276.1"/>
    <property type="molecule type" value="Genomic_DNA"/>
</dbReference>
<evidence type="ECO:0000313" key="2">
    <source>
        <dbReference type="EMBL" id="GAA4952276.1"/>
    </source>
</evidence>
<proteinExistence type="predicted"/>
<accession>A0ABP9GW56</accession>
<name>A0ABP9GW56_9ACTN</name>
<evidence type="ECO:0000259" key="1">
    <source>
        <dbReference type="PROSITE" id="PS51725"/>
    </source>
</evidence>
<dbReference type="SUPFAM" id="SSF54909">
    <property type="entry name" value="Dimeric alpha+beta barrel"/>
    <property type="match status" value="1"/>
</dbReference>
<keyword evidence="3" id="KW-1185">Reference proteome</keyword>
<sequence length="101" mass="11712">MLVISGFLSFKPEDRDEVLEGLRAVSELSRQDAGCVEYWWAEEIERPNTFRFFEAWETPELFEAHRKMPYEDAFNERYLPKLIGVDANVYAVTTRTSATGA</sequence>
<reference evidence="3" key="1">
    <citation type="journal article" date="2019" name="Int. J. Syst. Evol. Microbiol.">
        <title>The Global Catalogue of Microorganisms (GCM) 10K type strain sequencing project: providing services to taxonomists for standard genome sequencing and annotation.</title>
        <authorList>
            <consortium name="The Broad Institute Genomics Platform"/>
            <consortium name="The Broad Institute Genome Sequencing Center for Infectious Disease"/>
            <person name="Wu L."/>
            <person name="Ma J."/>
        </authorList>
    </citation>
    <scope>NUCLEOTIDE SEQUENCE [LARGE SCALE GENOMIC DNA]</scope>
    <source>
        <strain evidence="3">JCM 17986</strain>
    </source>
</reference>
<feature type="domain" description="ABM" evidence="1">
    <location>
        <begin position="2"/>
        <end position="90"/>
    </location>
</feature>
<protein>
    <recommendedName>
        <fullName evidence="1">ABM domain-containing protein</fullName>
    </recommendedName>
</protein>